<reference evidence="2" key="1">
    <citation type="submission" date="2022-11" db="UniProtKB">
        <authorList>
            <consortium name="WormBaseParasite"/>
        </authorList>
    </citation>
    <scope>IDENTIFICATION</scope>
</reference>
<dbReference type="PANTHER" id="PTHR47331">
    <property type="entry name" value="PHD-TYPE DOMAIN-CONTAINING PROTEIN"/>
    <property type="match status" value="1"/>
</dbReference>
<sequence>MELVENQQPAQLPTMNHPNMMQRSTAQLPKLQLCPFDGTITQWQQFWEMFKAAVHDQPIPQIQKMTYLLGALRGEARMEAAGYAATEANYPVMIELLKEKFGDPNRIRQKLHKELQALPKASERMADVRKVVQQIERICRQLEGMGQSTEQTQFEVAIESKMPRWMLRSVYEEQGKDPNWTVQKLRKHIEKTLKIEEMVAEAHKDNIGVQRAPATEHRMATGTFAVNGNRFPRKLSCVFCKGEHWNEKCQVNATREMRLKKVAELNLCFKCLRTGHGAAQCTYNRPCFYCKENHNSALCPGKRGSQGP</sequence>
<evidence type="ECO:0000313" key="2">
    <source>
        <dbReference type="WBParaSite" id="PSAMB.scaffold1012size37207.g10659.t1"/>
    </source>
</evidence>
<keyword evidence="1" id="KW-1185">Reference proteome</keyword>
<dbReference type="Pfam" id="PF03564">
    <property type="entry name" value="DUF1759"/>
    <property type="match status" value="1"/>
</dbReference>
<proteinExistence type="predicted"/>
<protein>
    <submittedName>
        <fullName evidence="2">CCHC-type domain-containing protein</fullName>
    </submittedName>
</protein>
<organism evidence="1 2">
    <name type="scientific">Plectus sambesii</name>
    <dbReference type="NCBI Taxonomy" id="2011161"/>
    <lineage>
        <taxon>Eukaryota</taxon>
        <taxon>Metazoa</taxon>
        <taxon>Ecdysozoa</taxon>
        <taxon>Nematoda</taxon>
        <taxon>Chromadorea</taxon>
        <taxon>Plectida</taxon>
        <taxon>Plectina</taxon>
        <taxon>Plectoidea</taxon>
        <taxon>Plectidae</taxon>
        <taxon>Plectus</taxon>
    </lineage>
</organism>
<name>A0A914UH45_9BILA</name>
<dbReference type="PANTHER" id="PTHR47331:SF5">
    <property type="entry name" value="RIBONUCLEASE H"/>
    <property type="match status" value="1"/>
</dbReference>
<dbReference type="Proteomes" id="UP000887566">
    <property type="component" value="Unplaced"/>
</dbReference>
<dbReference type="WBParaSite" id="PSAMB.scaffold1012size37207.g10659.t1">
    <property type="protein sequence ID" value="PSAMB.scaffold1012size37207.g10659.t1"/>
    <property type="gene ID" value="PSAMB.scaffold1012size37207.g10659"/>
</dbReference>
<evidence type="ECO:0000313" key="1">
    <source>
        <dbReference type="Proteomes" id="UP000887566"/>
    </source>
</evidence>
<accession>A0A914UH45</accession>
<dbReference type="InterPro" id="IPR005312">
    <property type="entry name" value="DUF1759"/>
</dbReference>
<dbReference type="AlphaFoldDB" id="A0A914UH45"/>